<dbReference type="AlphaFoldDB" id="A0A4P7QHD6"/>
<dbReference type="OrthoDB" id="9806388at2"/>
<dbReference type="SUPFAM" id="SSF53092">
    <property type="entry name" value="Creatinase/prolidase N-terminal domain"/>
    <property type="match status" value="1"/>
</dbReference>
<dbReference type="InterPro" id="IPR029149">
    <property type="entry name" value="Creatin/AminoP/Spt16_N"/>
</dbReference>
<evidence type="ECO:0000313" key="3">
    <source>
        <dbReference type="EMBL" id="QCB28426.1"/>
    </source>
</evidence>
<protein>
    <submittedName>
        <fullName evidence="3">Xaa-Pro dipeptidase</fullName>
        <ecNumber evidence="3">3.4.13.9</ecNumber>
    </submittedName>
</protein>
<dbReference type="EMBL" id="CP039247">
    <property type="protein sequence ID" value="QCB28426.1"/>
    <property type="molecule type" value="Genomic_DNA"/>
</dbReference>
<sequence length="377" mass="40260">MSESLTPFPPSVYQQRLDRAQKLASQAGIDALLIGTGADFAYLTGSWVSSHERLTVLVIPADGEVRVVAPGTDKTTLDNSPIPELAVTVVGWNDGEDAHGMAIEPLSNPSTIAVSGGLSADHLLAFQGMESMAETRWVLASEVLSELFTVKDEAEIEQLSSAGRAIDAVHARVPGLLRAGRTEAEVAEDIAELILEHHSAIDFIIVGSGPNGANPHHSYSDRVLSDGDPVVVDIGGTYGAGYHSDCTRTYVVGGDLSGAPRDFIEAYGHLEQAQSAAREQARPGVSAESVDAAARRHLEKAGYGDWFIHRTGHGIGLSTHEEPFIMLGNTLELAPGMAFSIEPGIYKPGEWGMRLEDIVVITDEGYESLNTSPRELR</sequence>
<dbReference type="Proteomes" id="UP000296352">
    <property type="component" value="Chromosome"/>
</dbReference>
<dbReference type="InterPro" id="IPR000994">
    <property type="entry name" value="Pept_M24"/>
</dbReference>
<dbReference type="Gene3D" id="3.40.350.10">
    <property type="entry name" value="Creatinase/prolidase N-terminal domain"/>
    <property type="match status" value="1"/>
</dbReference>
<gene>
    <name evidence="3" type="primary">pepQ</name>
    <name evidence="3" type="ORF">CENDO_05730</name>
</gene>
<name>A0A4P7QHD6_9CORY</name>
<dbReference type="Pfam" id="PF00557">
    <property type="entry name" value="Peptidase_M24"/>
    <property type="match status" value="1"/>
</dbReference>
<dbReference type="Gene3D" id="3.90.230.10">
    <property type="entry name" value="Creatinase/methionine aminopeptidase superfamily"/>
    <property type="match status" value="1"/>
</dbReference>
<keyword evidence="3" id="KW-0224">Dipeptidase</keyword>
<dbReference type="PANTHER" id="PTHR46112">
    <property type="entry name" value="AMINOPEPTIDASE"/>
    <property type="match status" value="1"/>
</dbReference>
<dbReference type="InterPro" id="IPR050659">
    <property type="entry name" value="Peptidase_M24B"/>
</dbReference>
<dbReference type="GO" id="GO:0102009">
    <property type="term" value="F:proline dipeptidase activity"/>
    <property type="evidence" value="ECO:0007669"/>
    <property type="project" value="UniProtKB-EC"/>
</dbReference>
<dbReference type="InterPro" id="IPR036005">
    <property type="entry name" value="Creatinase/aminopeptidase-like"/>
</dbReference>
<feature type="domain" description="Creatinase N-terminal" evidence="2">
    <location>
        <begin position="16"/>
        <end position="117"/>
    </location>
</feature>
<dbReference type="EC" id="3.4.13.9" evidence="3"/>
<dbReference type="SUPFAM" id="SSF55920">
    <property type="entry name" value="Creatinase/aminopeptidase"/>
    <property type="match status" value="1"/>
</dbReference>
<dbReference type="InterPro" id="IPR000587">
    <property type="entry name" value="Creatinase_N"/>
</dbReference>
<evidence type="ECO:0000259" key="1">
    <source>
        <dbReference type="Pfam" id="PF00557"/>
    </source>
</evidence>
<feature type="domain" description="Peptidase M24" evidence="1">
    <location>
        <begin position="158"/>
        <end position="363"/>
    </location>
</feature>
<organism evidence="3 4">
    <name type="scientific">Corynebacterium endometrii</name>
    <dbReference type="NCBI Taxonomy" id="2488819"/>
    <lineage>
        <taxon>Bacteria</taxon>
        <taxon>Bacillati</taxon>
        <taxon>Actinomycetota</taxon>
        <taxon>Actinomycetes</taxon>
        <taxon>Mycobacteriales</taxon>
        <taxon>Corynebacteriaceae</taxon>
        <taxon>Corynebacterium</taxon>
    </lineage>
</organism>
<proteinExistence type="predicted"/>
<keyword evidence="4" id="KW-1185">Reference proteome</keyword>
<dbReference type="KEGG" id="cee:CENDO_05730"/>
<dbReference type="Pfam" id="PF01321">
    <property type="entry name" value="Creatinase_N"/>
    <property type="match status" value="1"/>
</dbReference>
<accession>A0A4P7QHD6</accession>
<dbReference type="PANTHER" id="PTHR46112:SF3">
    <property type="entry name" value="AMINOPEPTIDASE YPDF"/>
    <property type="match status" value="1"/>
</dbReference>
<keyword evidence="3" id="KW-0645">Protease</keyword>
<dbReference type="RefSeq" id="WP_136141167.1">
    <property type="nucleotide sequence ID" value="NZ_CP039247.1"/>
</dbReference>
<reference evidence="3 4" key="1">
    <citation type="submission" date="2019-04" db="EMBL/GenBank/DDBJ databases">
        <title>Corynebacterium endometrii sp. nov., isolated from the uterus of a cow with endometritis.</title>
        <authorList>
            <person name="Ballas P."/>
            <person name="Ruckert C."/>
            <person name="Wagener K."/>
            <person name="Drillich M."/>
            <person name="Kaempfer P."/>
            <person name="Busse H.-J."/>
            <person name="Ehling-Schulz M."/>
        </authorList>
    </citation>
    <scope>NUCLEOTIDE SEQUENCE [LARGE SCALE GENOMIC DNA]</scope>
    <source>
        <strain evidence="3 4">LMM-1653</strain>
    </source>
</reference>
<evidence type="ECO:0000313" key="4">
    <source>
        <dbReference type="Proteomes" id="UP000296352"/>
    </source>
</evidence>
<evidence type="ECO:0000259" key="2">
    <source>
        <dbReference type="Pfam" id="PF01321"/>
    </source>
</evidence>
<keyword evidence="3" id="KW-0378">Hydrolase</keyword>